<dbReference type="InterPro" id="IPR051683">
    <property type="entry name" value="Enoyl-CoA_Hydratase/Isomerase"/>
</dbReference>
<dbReference type="GO" id="GO:0003824">
    <property type="term" value="F:catalytic activity"/>
    <property type="evidence" value="ECO:0007669"/>
    <property type="project" value="UniProtKB-ARBA"/>
</dbReference>
<keyword evidence="3" id="KW-1185">Reference proteome</keyword>
<dbReference type="Proteomes" id="UP000269692">
    <property type="component" value="Unassembled WGS sequence"/>
</dbReference>
<organism evidence="2 3">
    <name type="scientific">Xanthobacter tagetidis</name>
    <dbReference type="NCBI Taxonomy" id="60216"/>
    <lineage>
        <taxon>Bacteria</taxon>
        <taxon>Pseudomonadati</taxon>
        <taxon>Pseudomonadota</taxon>
        <taxon>Alphaproteobacteria</taxon>
        <taxon>Hyphomicrobiales</taxon>
        <taxon>Xanthobacteraceae</taxon>
        <taxon>Xanthobacter</taxon>
    </lineage>
</organism>
<dbReference type="Gene3D" id="3.90.226.10">
    <property type="entry name" value="2-enoyl-CoA Hydratase, Chain A, domain 1"/>
    <property type="match status" value="1"/>
</dbReference>
<sequence>MSGAVHVEFPSGPSLAVLRLDNPGRRNAVSAAMWREVGAFAEQVPNHPDVRVVMLRGTGGVFSAGADISGFAAARSGAADAVAYDDLVEFTCRAVEAIPQPTVALVEGPCIGAGASLAASCDLRVASEGAHFAVPAARLGLGYDPRGVARFLKVFGPAVGDLLLTAERLAAARAFALGAVHRLLPAEAVEAAAFALALRLAENAPLTLAAAKLTLRALRAQDGAMLEAATALCARADASADYAEGRAAFAEKRHPRFTGA</sequence>
<comment type="similarity">
    <text evidence="1">Belongs to the enoyl-CoA hydratase/isomerase family.</text>
</comment>
<name>A0A3L7AEL5_9HYPH</name>
<evidence type="ECO:0000313" key="3">
    <source>
        <dbReference type="Proteomes" id="UP000269692"/>
    </source>
</evidence>
<dbReference type="PANTHER" id="PTHR42964">
    <property type="entry name" value="ENOYL-COA HYDRATASE"/>
    <property type="match status" value="1"/>
</dbReference>
<reference evidence="2 3" key="1">
    <citation type="submission" date="2018-10" db="EMBL/GenBank/DDBJ databases">
        <title>Xanthobacter tagetidis genome sequencing and assembly.</title>
        <authorList>
            <person name="Maclea K.S."/>
            <person name="Goen A.E."/>
            <person name="Fatima S.A."/>
        </authorList>
    </citation>
    <scope>NUCLEOTIDE SEQUENCE [LARGE SCALE GENOMIC DNA]</scope>
    <source>
        <strain evidence="2 3">ATCC 700314</strain>
    </source>
</reference>
<dbReference type="InterPro" id="IPR029045">
    <property type="entry name" value="ClpP/crotonase-like_dom_sf"/>
</dbReference>
<evidence type="ECO:0000256" key="1">
    <source>
        <dbReference type="ARBA" id="ARBA00005254"/>
    </source>
</evidence>
<dbReference type="InterPro" id="IPR001753">
    <property type="entry name" value="Enoyl-CoA_hydra/iso"/>
</dbReference>
<dbReference type="PANTHER" id="PTHR42964:SF1">
    <property type="entry name" value="POLYKETIDE BIOSYNTHESIS ENOYL-COA HYDRATASE PKSH-RELATED"/>
    <property type="match status" value="1"/>
</dbReference>
<dbReference type="CDD" id="cd06558">
    <property type="entry name" value="crotonase-like"/>
    <property type="match status" value="1"/>
</dbReference>
<dbReference type="SUPFAM" id="SSF52096">
    <property type="entry name" value="ClpP/crotonase"/>
    <property type="match status" value="1"/>
</dbReference>
<accession>A0A3L7AEL5</accession>
<dbReference type="RefSeq" id="WP_121623467.1">
    <property type="nucleotide sequence ID" value="NZ_JACIIW010000001.1"/>
</dbReference>
<gene>
    <name evidence="2" type="ORF">D9R14_11440</name>
</gene>
<dbReference type="GO" id="GO:0008300">
    <property type="term" value="P:isoprenoid catabolic process"/>
    <property type="evidence" value="ECO:0007669"/>
    <property type="project" value="TreeGrafter"/>
</dbReference>
<comment type="caution">
    <text evidence="2">The sequence shown here is derived from an EMBL/GenBank/DDBJ whole genome shotgun (WGS) entry which is preliminary data.</text>
</comment>
<dbReference type="EMBL" id="RCTF01000008">
    <property type="protein sequence ID" value="RLP78414.1"/>
    <property type="molecule type" value="Genomic_DNA"/>
</dbReference>
<proteinExistence type="inferred from homology"/>
<dbReference type="OrthoDB" id="9810797at2"/>
<protein>
    <submittedName>
        <fullName evidence="2">Enoyl-CoA hydratase</fullName>
    </submittedName>
</protein>
<dbReference type="Pfam" id="PF00378">
    <property type="entry name" value="ECH_1"/>
    <property type="match status" value="1"/>
</dbReference>
<evidence type="ECO:0000313" key="2">
    <source>
        <dbReference type="EMBL" id="RLP78414.1"/>
    </source>
</evidence>
<dbReference type="AlphaFoldDB" id="A0A3L7AEL5"/>